<dbReference type="Pfam" id="PF00085">
    <property type="entry name" value="Thioredoxin"/>
    <property type="match status" value="1"/>
</dbReference>
<dbReference type="PROSITE" id="PS51352">
    <property type="entry name" value="THIOREDOXIN_2"/>
    <property type="match status" value="1"/>
</dbReference>
<dbReference type="RefSeq" id="WP_146400068.1">
    <property type="nucleotide sequence ID" value="NZ_SJPQ01000002.1"/>
</dbReference>
<dbReference type="InterPro" id="IPR009003">
    <property type="entry name" value="Peptidase_S1_PA"/>
</dbReference>
<gene>
    <name evidence="5" type="primary">trxA_2</name>
    <name evidence="5" type="ORF">Mal64_22370</name>
</gene>
<proteinExistence type="predicted"/>
<dbReference type="InterPro" id="IPR036249">
    <property type="entry name" value="Thioredoxin-like_sf"/>
</dbReference>
<evidence type="ECO:0000256" key="3">
    <source>
        <dbReference type="SAM" id="SignalP"/>
    </source>
</evidence>
<evidence type="ECO:0000259" key="4">
    <source>
        <dbReference type="PROSITE" id="PS51352"/>
    </source>
</evidence>
<name>A0A5C5ZMU4_9BACT</name>
<dbReference type="EMBL" id="SJPQ01000002">
    <property type="protein sequence ID" value="TWT88749.1"/>
    <property type="molecule type" value="Genomic_DNA"/>
</dbReference>
<dbReference type="PROSITE" id="PS00194">
    <property type="entry name" value="THIOREDOXIN_1"/>
    <property type="match status" value="1"/>
</dbReference>
<dbReference type="Pfam" id="PF13365">
    <property type="entry name" value="Trypsin_2"/>
    <property type="match status" value="1"/>
</dbReference>
<feature type="region of interest" description="Disordered" evidence="2">
    <location>
        <begin position="413"/>
        <end position="475"/>
    </location>
</feature>
<reference evidence="5 6" key="1">
    <citation type="submission" date="2019-02" db="EMBL/GenBank/DDBJ databases">
        <title>Deep-cultivation of Planctomycetes and their phenomic and genomic characterization uncovers novel biology.</title>
        <authorList>
            <person name="Wiegand S."/>
            <person name="Jogler M."/>
            <person name="Boedeker C."/>
            <person name="Pinto D."/>
            <person name="Vollmers J."/>
            <person name="Rivas-Marin E."/>
            <person name="Kohn T."/>
            <person name="Peeters S.H."/>
            <person name="Heuer A."/>
            <person name="Rast P."/>
            <person name="Oberbeckmann S."/>
            <person name="Bunk B."/>
            <person name="Jeske O."/>
            <person name="Meyerdierks A."/>
            <person name="Storesund J.E."/>
            <person name="Kallscheuer N."/>
            <person name="Luecker S."/>
            <person name="Lage O.M."/>
            <person name="Pohl T."/>
            <person name="Merkel B.J."/>
            <person name="Hornburger P."/>
            <person name="Mueller R.-W."/>
            <person name="Bruemmer F."/>
            <person name="Labrenz M."/>
            <person name="Spormann A.M."/>
            <person name="Op Den Camp H."/>
            <person name="Overmann J."/>
            <person name="Amann R."/>
            <person name="Jetten M.S.M."/>
            <person name="Mascher T."/>
            <person name="Medema M.H."/>
            <person name="Devos D.P."/>
            <person name="Kaster A.-K."/>
            <person name="Ovreas L."/>
            <person name="Rohde M."/>
            <person name="Galperin M.Y."/>
            <person name="Jogler C."/>
        </authorList>
    </citation>
    <scope>NUCLEOTIDE SEQUENCE [LARGE SCALE GENOMIC DNA]</scope>
    <source>
        <strain evidence="5 6">Mal64</strain>
    </source>
</reference>
<evidence type="ECO:0000256" key="2">
    <source>
        <dbReference type="SAM" id="MobiDB-lite"/>
    </source>
</evidence>
<dbReference type="SUPFAM" id="SSF50494">
    <property type="entry name" value="Trypsin-like serine proteases"/>
    <property type="match status" value="1"/>
</dbReference>
<feature type="domain" description="Thioredoxin" evidence="4">
    <location>
        <begin position="12"/>
        <end position="113"/>
    </location>
</feature>
<keyword evidence="3" id="KW-0732">Signal</keyword>
<keyword evidence="1" id="KW-0676">Redox-active center</keyword>
<feature type="signal peptide" evidence="3">
    <location>
        <begin position="1"/>
        <end position="28"/>
    </location>
</feature>
<dbReference type="Proteomes" id="UP000315440">
    <property type="component" value="Unassembled WGS sequence"/>
</dbReference>
<organism evidence="5 6">
    <name type="scientific">Pseudobythopirellula maris</name>
    <dbReference type="NCBI Taxonomy" id="2527991"/>
    <lineage>
        <taxon>Bacteria</taxon>
        <taxon>Pseudomonadati</taxon>
        <taxon>Planctomycetota</taxon>
        <taxon>Planctomycetia</taxon>
        <taxon>Pirellulales</taxon>
        <taxon>Lacipirellulaceae</taxon>
        <taxon>Pseudobythopirellula</taxon>
    </lineage>
</organism>
<dbReference type="InterPro" id="IPR017937">
    <property type="entry name" value="Thioredoxin_CS"/>
</dbReference>
<keyword evidence="6" id="KW-1185">Reference proteome</keyword>
<dbReference type="Gene3D" id="2.40.10.120">
    <property type="match status" value="1"/>
</dbReference>
<dbReference type="PANTHER" id="PTHR43019:SF23">
    <property type="entry name" value="PROTEASE DO-LIKE 5, CHLOROPLASTIC"/>
    <property type="match status" value="1"/>
</dbReference>
<sequence precursor="true">MVYSFCARVALSLVAALLLGAAAPPALAEAVLLDFYLPTCPPCRAMAPTVDRLKAEGLPIRKIDGSREPALAQRFGVSSYPSFVMTVDGRETGRVVGMSSYGELRGMIDAAATATRPAAAAMNAPTDPSAVGVVPVAGSFTRPGAEGDRTFAVGQNLGAGRPAPRPTTQPRSATGGAAPSAGDAGLLNATVRFRIEDGTGRSYGTGTVIDARAGEALVVTCAHLFHDGPGEPLNPNQQIFVELFEATGAGVRIAETTQGQVVRHDFDADVALVSIRTTRPTGVAPVVASPTATRIGDTLKSVGCDLGADPTVRSGAVVDLDRYHGAPNIEVTGAPIQGRSGGGLFNARGELVGVCFAADEEANEGLYTGIAAVHAELDAIQLSEIYRGSGGLAQLASVAAPPAAAAVMATPEPDRLAASSRQADSGWQAEPTQQATPAQLASEPASRMAPVSDWPAPERSEPVIRGQSPAPAASDLSRLAPVERATLEEIAARASDSEVVLLIRPKTPDGQTEVITIDSASSRFVETVRAMRR</sequence>
<feature type="chain" id="PRO_5022756815" evidence="3">
    <location>
        <begin position="29"/>
        <end position="533"/>
    </location>
</feature>
<comment type="caution">
    <text evidence="5">The sequence shown here is derived from an EMBL/GenBank/DDBJ whole genome shotgun (WGS) entry which is preliminary data.</text>
</comment>
<dbReference type="SUPFAM" id="SSF52833">
    <property type="entry name" value="Thioredoxin-like"/>
    <property type="match status" value="1"/>
</dbReference>
<protein>
    <submittedName>
        <fullName evidence="5">Thioredoxin</fullName>
    </submittedName>
</protein>
<feature type="region of interest" description="Disordered" evidence="2">
    <location>
        <begin position="155"/>
        <end position="181"/>
    </location>
</feature>
<dbReference type="CDD" id="cd02947">
    <property type="entry name" value="TRX_family"/>
    <property type="match status" value="1"/>
</dbReference>
<evidence type="ECO:0000256" key="1">
    <source>
        <dbReference type="ARBA" id="ARBA00023284"/>
    </source>
</evidence>
<accession>A0A5C5ZMU4</accession>
<dbReference type="Gene3D" id="3.40.30.10">
    <property type="entry name" value="Glutaredoxin"/>
    <property type="match status" value="1"/>
</dbReference>
<dbReference type="PANTHER" id="PTHR43019">
    <property type="entry name" value="SERINE ENDOPROTEASE DEGS"/>
    <property type="match status" value="1"/>
</dbReference>
<evidence type="ECO:0000313" key="6">
    <source>
        <dbReference type="Proteomes" id="UP000315440"/>
    </source>
</evidence>
<dbReference type="OrthoDB" id="8560253at2"/>
<dbReference type="AlphaFoldDB" id="A0A5C5ZMU4"/>
<dbReference type="InterPro" id="IPR013766">
    <property type="entry name" value="Thioredoxin_domain"/>
</dbReference>
<feature type="compositionally biased region" description="Low complexity" evidence="2">
    <location>
        <begin position="428"/>
        <end position="441"/>
    </location>
</feature>
<evidence type="ECO:0000313" key="5">
    <source>
        <dbReference type="EMBL" id="TWT88749.1"/>
    </source>
</evidence>